<feature type="transmembrane region" description="Helical" evidence="1">
    <location>
        <begin position="46"/>
        <end position="65"/>
    </location>
</feature>
<gene>
    <name evidence="2" type="ORF">KM295_01410</name>
</gene>
<evidence type="ECO:0000256" key="1">
    <source>
        <dbReference type="SAM" id="Phobius"/>
    </source>
</evidence>
<keyword evidence="1" id="KW-0472">Membrane</keyword>
<evidence type="ECO:0000313" key="2">
    <source>
        <dbReference type="EMBL" id="MCQ4332165.1"/>
    </source>
</evidence>
<reference evidence="2" key="1">
    <citation type="journal article" date="2023" name="Front. Microbiol.">
        <title>Genomic-based phylogenetic and metabolic analyses of the genus Natronomonas, and description of Natronomonas aquatica sp. nov.</title>
        <authorList>
            <person name="Garcia-Roldan A."/>
            <person name="Duran-Viseras A."/>
            <person name="de la Haba R.R."/>
            <person name="Corral P."/>
            <person name="Sanchez-Porro C."/>
            <person name="Ventosa A."/>
        </authorList>
    </citation>
    <scope>NUCLEOTIDE SEQUENCE</scope>
    <source>
        <strain evidence="2">F2-12</strain>
    </source>
</reference>
<keyword evidence="3" id="KW-1185">Reference proteome</keyword>
<dbReference type="EMBL" id="JAHLKM010000001">
    <property type="protein sequence ID" value="MCQ4332165.1"/>
    <property type="molecule type" value="Genomic_DNA"/>
</dbReference>
<organism evidence="2 3">
    <name type="scientific">Natronomonas aquatica</name>
    <dbReference type="NCBI Taxonomy" id="2841590"/>
    <lineage>
        <taxon>Archaea</taxon>
        <taxon>Methanobacteriati</taxon>
        <taxon>Methanobacteriota</taxon>
        <taxon>Stenosarchaea group</taxon>
        <taxon>Halobacteria</taxon>
        <taxon>Halobacteriales</taxon>
        <taxon>Natronomonadaceae</taxon>
        <taxon>Natronomonas</taxon>
    </lineage>
</organism>
<feature type="transmembrane region" description="Helical" evidence="1">
    <location>
        <begin position="71"/>
        <end position="97"/>
    </location>
</feature>
<feature type="transmembrane region" description="Helical" evidence="1">
    <location>
        <begin position="6"/>
        <end position="34"/>
    </location>
</feature>
<feature type="transmembrane region" description="Helical" evidence="1">
    <location>
        <begin position="174"/>
        <end position="197"/>
    </location>
</feature>
<protein>
    <recommendedName>
        <fullName evidence="4">Phosphate ABC transporter permease</fullName>
    </recommendedName>
</protein>
<dbReference type="RefSeq" id="WP_256028083.1">
    <property type="nucleotide sequence ID" value="NZ_JAHLKM010000001.1"/>
</dbReference>
<evidence type="ECO:0000313" key="3">
    <source>
        <dbReference type="Proteomes" id="UP001139494"/>
    </source>
</evidence>
<dbReference type="Proteomes" id="UP001139494">
    <property type="component" value="Unassembled WGS sequence"/>
</dbReference>
<sequence length="224" mass="22575">MEPVSIGLVLVGLALVFFGAALSVYATALLGFLIGGFGGYVVAPQVLGTLGASGPVGLAVAVVLGGGLGAALAYVALSFATSIPAFVVGAYIGLYVVTPIFTEGGLVRYLVMILGGAVGALLGFTLTKFALMFITAFIGSAFASRSLTVADFTAVRDNVSLDPVLFDPLGSTPILGFELPLFGILFVLGVLSQIGLFKLGWVTRLAAVLPGIGRVLGNGSGDEA</sequence>
<accession>A0A9R1CQM4</accession>
<evidence type="ECO:0008006" key="4">
    <source>
        <dbReference type="Google" id="ProtNLM"/>
    </source>
</evidence>
<keyword evidence="1" id="KW-1133">Transmembrane helix</keyword>
<name>A0A9R1CQM4_9EURY</name>
<keyword evidence="1" id="KW-0812">Transmembrane</keyword>
<feature type="transmembrane region" description="Helical" evidence="1">
    <location>
        <begin position="109"/>
        <end position="138"/>
    </location>
</feature>
<proteinExistence type="predicted"/>
<dbReference type="AlphaFoldDB" id="A0A9R1CQM4"/>
<comment type="caution">
    <text evidence="2">The sequence shown here is derived from an EMBL/GenBank/DDBJ whole genome shotgun (WGS) entry which is preliminary data.</text>
</comment>